<dbReference type="STRING" id="487316.BEN76_13480"/>
<dbReference type="InterPro" id="IPR039261">
    <property type="entry name" value="FNR_nucleotide-bd"/>
</dbReference>
<evidence type="ECO:0000259" key="1">
    <source>
        <dbReference type="PROSITE" id="PS51085"/>
    </source>
</evidence>
<evidence type="ECO:0000259" key="2">
    <source>
        <dbReference type="PROSITE" id="PS51384"/>
    </source>
</evidence>
<sequence>MNMLARYQPQWIREDFVDFVLEQVNPMWSWKKAKAQVVAVEAVAPDFYQVSLLPNTHFNTQQIRAGQSILVTLVLEGVHQQRSYSIMRSHPNGQIDLGVKVQGKVSRAMSQLNVGQVIEISQPQGDFILAPVANRVLLIASGSGITAIYALLEQALLEQSEQIDVVYFTRDDAFHAMLQQVADQHETVRYHHINTAQQPQHLSLDFLNQRISDLAQCQVYACGASAMMRAADDIFTQLGCRDRLHMEYFQTQVDESLEAQPVTFMRAQQQFEARGNLLESAEQAGLRPAHGCRMGICNTCTCTKVSGSTKNILTGEIDHGSNTQIKLCVSQAVSPVVINL</sequence>
<dbReference type="AlphaFoldDB" id="A0A1P8EL89"/>
<dbReference type="InterPro" id="IPR012675">
    <property type="entry name" value="Beta-grasp_dom_sf"/>
</dbReference>
<dbReference type="InterPro" id="IPR001433">
    <property type="entry name" value="OxRdtase_FAD/NAD-bd"/>
</dbReference>
<dbReference type="InterPro" id="IPR036010">
    <property type="entry name" value="2Fe-2S_ferredoxin-like_sf"/>
</dbReference>
<gene>
    <name evidence="3" type="ORF">BEN76_13480</name>
</gene>
<evidence type="ECO:0000313" key="4">
    <source>
        <dbReference type="Proteomes" id="UP000185674"/>
    </source>
</evidence>
<dbReference type="Gene3D" id="3.40.50.80">
    <property type="entry name" value="Nucleotide-binding domain of ferredoxin-NADP reductase (FNR) module"/>
    <property type="match status" value="1"/>
</dbReference>
<dbReference type="RefSeq" id="WP_076033294.1">
    <property type="nucleotide sequence ID" value="NZ_CP016896.1"/>
</dbReference>
<dbReference type="GO" id="GO:0016491">
    <property type="term" value="F:oxidoreductase activity"/>
    <property type="evidence" value="ECO:0007669"/>
    <property type="project" value="InterPro"/>
</dbReference>
<dbReference type="SUPFAM" id="SSF54292">
    <property type="entry name" value="2Fe-2S ferredoxin-like"/>
    <property type="match status" value="1"/>
</dbReference>
<dbReference type="CDD" id="cd00207">
    <property type="entry name" value="fer2"/>
    <property type="match status" value="1"/>
</dbReference>
<dbReference type="SUPFAM" id="SSF63380">
    <property type="entry name" value="Riboflavin synthase domain-like"/>
    <property type="match status" value="1"/>
</dbReference>
<dbReference type="PANTHER" id="PTHR47354:SF3">
    <property type="entry name" value="OXIDOREDUCTASE-RELATED"/>
    <property type="match status" value="1"/>
</dbReference>
<dbReference type="eggNOG" id="COG1018">
    <property type="taxonomic scope" value="Bacteria"/>
</dbReference>
<dbReference type="PANTHER" id="PTHR47354">
    <property type="entry name" value="NADH OXIDOREDUCTASE HCR"/>
    <property type="match status" value="1"/>
</dbReference>
<feature type="domain" description="FAD-binding FR-type" evidence="2">
    <location>
        <begin position="30"/>
        <end position="130"/>
    </location>
</feature>
<dbReference type="Pfam" id="PF00111">
    <property type="entry name" value="Fer2"/>
    <property type="match status" value="1"/>
</dbReference>
<dbReference type="Gene3D" id="2.40.30.10">
    <property type="entry name" value="Translation factors"/>
    <property type="match status" value="1"/>
</dbReference>
<dbReference type="PROSITE" id="PS51384">
    <property type="entry name" value="FAD_FR"/>
    <property type="match status" value="1"/>
</dbReference>
<dbReference type="Pfam" id="PF00175">
    <property type="entry name" value="NAD_binding_1"/>
    <property type="match status" value="1"/>
</dbReference>
<reference evidence="3 4" key="1">
    <citation type="submission" date="2016-08" db="EMBL/GenBank/DDBJ databases">
        <title>Complete genome sequence of Acinetobacter baylyi strain GFJ2.</title>
        <authorList>
            <person name="Tabata M."/>
            <person name="Kuboki S."/>
            <person name="Gibu N."/>
            <person name="Kinouchi Y."/>
            <person name="Vangnai A."/>
            <person name="Kasai D."/>
            <person name="Fukuda M."/>
        </authorList>
    </citation>
    <scope>NUCLEOTIDE SEQUENCE [LARGE SCALE GENOMIC DNA]</scope>
    <source>
        <strain evidence="3 4">GFJ2</strain>
    </source>
</reference>
<dbReference type="Proteomes" id="UP000185674">
    <property type="component" value="Chromosome"/>
</dbReference>
<dbReference type="SUPFAM" id="SSF52343">
    <property type="entry name" value="Ferredoxin reductase-like, C-terminal NADP-linked domain"/>
    <property type="match status" value="1"/>
</dbReference>
<dbReference type="PRINTS" id="PR00409">
    <property type="entry name" value="PHDIOXRDTASE"/>
</dbReference>
<feature type="domain" description="2Fe-2S ferredoxin-type" evidence="1">
    <location>
        <begin position="260"/>
        <end position="340"/>
    </location>
</feature>
<protein>
    <submittedName>
        <fullName evidence="3">Oxidoreductase</fullName>
    </submittedName>
</protein>
<dbReference type="KEGG" id="asol:BEN76_13480"/>
<dbReference type="EMBL" id="CP016896">
    <property type="protein sequence ID" value="APV36967.1"/>
    <property type="molecule type" value="Genomic_DNA"/>
</dbReference>
<dbReference type="InterPro" id="IPR050415">
    <property type="entry name" value="MRET"/>
</dbReference>
<proteinExistence type="predicted"/>
<dbReference type="GO" id="GO:0051536">
    <property type="term" value="F:iron-sulfur cluster binding"/>
    <property type="evidence" value="ECO:0007669"/>
    <property type="project" value="InterPro"/>
</dbReference>
<dbReference type="InterPro" id="IPR001041">
    <property type="entry name" value="2Fe-2S_ferredoxin-type"/>
</dbReference>
<dbReference type="PROSITE" id="PS51085">
    <property type="entry name" value="2FE2S_FER_2"/>
    <property type="match status" value="1"/>
</dbReference>
<dbReference type="InterPro" id="IPR017927">
    <property type="entry name" value="FAD-bd_FR_type"/>
</dbReference>
<name>A0A1P8EL89_9GAMM</name>
<dbReference type="InterPro" id="IPR008333">
    <property type="entry name" value="Cbr1-like_FAD-bd_dom"/>
</dbReference>
<dbReference type="InterPro" id="IPR017938">
    <property type="entry name" value="Riboflavin_synthase-like_b-brl"/>
</dbReference>
<dbReference type="Pfam" id="PF00970">
    <property type="entry name" value="FAD_binding_6"/>
    <property type="match status" value="1"/>
</dbReference>
<accession>A0A1P8EL89</accession>
<dbReference type="Gene3D" id="3.10.20.30">
    <property type="match status" value="1"/>
</dbReference>
<evidence type="ECO:0000313" key="3">
    <source>
        <dbReference type="EMBL" id="APV36967.1"/>
    </source>
</evidence>
<organism evidence="3 4">
    <name type="scientific">Acinetobacter soli</name>
    <dbReference type="NCBI Taxonomy" id="487316"/>
    <lineage>
        <taxon>Bacteria</taxon>
        <taxon>Pseudomonadati</taxon>
        <taxon>Pseudomonadota</taxon>
        <taxon>Gammaproteobacteria</taxon>
        <taxon>Moraxellales</taxon>
        <taxon>Moraxellaceae</taxon>
        <taxon>Acinetobacter</taxon>
    </lineage>
</organism>